<protein>
    <submittedName>
        <fullName evidence="3">Uncharacterized protein</fullName>
    </submittedName>
</protein>
<feature type="region of interest" description="Disordered" evidence="1">
    <location>
        <begin position="87"/>
        <end position="113"/>
    </location>
</feature>
<accession>A0A9Q8SY44</accession>
<feature type="signal peptide" evidence="2">
    <location>
        <begin position="1"/>
        <end position="19"/>
    </location>
</feature>
<dbReference type="AlphaFoldDB" id="A0A9Q8SY44"/>
<organism evidence="3 4">
    <name type="scientific">Colletotrichum lupini</name>
    <dbReference type="NCBI Taxonomy" id="145971"/>
    <lineage>
        <taxon>Eukaryota</taxon>
        <taxon>Fungi</taxon>
        <taxon>Dikarya</taxon>
        <taxon>Ascomycota</taxon>
        <taxon>Pezizomycotina</taxon>
        <taxon>Sordariomycetes</taxon>
        <taxon>Hypocreomycetidae</taxon>
        <taxon>Glomerellales</taxon>
        <taxon>Glomerellaceae</taxon>
        <taxon>Colletotrichum</taxon>
        <taxon>Colletotrichum acutatum species complex</taxon>
    </lineage>
</organism>
<dbReference type="KEGG" id="clup:CLUP02_10865"/>
<name>A0A9Q8SY44_9PEZI</name>
<evidence type="ECO:0000313" key="3">
    <source>
        <dbReference type="EMBL" id="UQC85368.1"/>
    </source>
</evidence>
<gene>
    <name evidence="3" type="ORF">CLUP02_10865</name>
</gene>
<keyword evidence="4" id="KW-1185">Reference proteome</keyword>
<evidence type="ECO:0000256" key="1">
    <source>
        <dbReference type="SAM" id="MobiDB-lite"/>
    </source>
</evidence>
<evidence type="ECO:0000313" key="4">
    <source>
        <dbReference type="Proteomes" id="UP000830671"/>
    </source>
</evidence>
<keyword evidence="2" id="KW-0732">Signal</keyword>
<reference evidence="3" key="1">
    <citation type="journal article" date="2021" name="Mol. Plant Microbe Interact.">
        <title>Complete Genome Sequence of the Plant-Pathogenic Fungus Colletotrichum lupini.</title>
        <authorList>
            <person name="Baroncelli R."/>
            <person name="Pensec F."/>
            <person name="Da Lio D."/>
            <person name="Boufleur T."/>
            <person name="Vicente I."/>
            <person name="Sarrocco S."/>
            <person name="Picot A."/>
            <person name="Baraldi E."/>
            <person name="Sukno S."/>
            <person name="Thon M."/>
            <person name="Le Floch G."/>
        </authorList>
    </citation>
    <scope>NUCLEOTIDE SEQUENCE</scope>
    <source>
        <strain evidence="3">IMI 504893</strain>
    </source>
</reference>
<feature type="chain" id="PRO_5040118938" evidence="2">
    <location>
        <begin position="20"/>
        <end position="666"/>
    </location>
</feature>
<evidence type="ECO:0000256" key="2">
    <source>
        <dbReference type="SAM" id="SignalP"/>
    </source>
</evidence>
<sequence>MDQSMAQLLLAVLSNNTWAAHQSKAPVEPSIWLSIRSQYGASSWHSTQQTERQGHFDPPGPCVTPDRCHKTPIEPLLRKRLVDRALRLPPSRARTRRRTRSRSQLAPRPSAGHRYMLLAETRPHSTTPLSLLPYLAARHAATSSIGPSSICHTTAFYPRRALANASAFDSFLFRIAGVLAEHVRSRGKHSLVLPQGRILLDFFPNNNSDQHYRLQQSAVQSSFSHGKLEKASQFKCWGTCSIDGRVPQKRMLQWAGILLHDPGPPGVALARMRGAARFINARFLSRTCFAQYVRENGLRCAARRLPSAPEPQSNGSYTKIEYFAAGNFKQRPRLYQSQHNWASPSTKISAHITLDIARDGAVSTSQEALLTRAPFTTSPPDHPSDGYITDGGTNFQIRLMASRDPKEWYDGRQKTARWVSRTGQAPGGKQQVQPDSTRGRTSCTKRFVSPNWVQGFCTGVWHGIASAIMGLDWILQTPLSVETLHVMKEFFFLMSGLGTGPAKGDYGSCRIKATSMVPIALTLVPDLQAGIYFPIRRFFDDGGCDRRDETIWPATRCITVAKFPASFPTPILNDMYSKGQKEAQSRCSWRRWACEAVARSRQLVQTTAAGSMKITMALLAKLTQPAVDNICGRVPQPRPKSEDLLFDFVWVRSIAAYYLSTVCGAG</sequence>
<feature type="compositionally biased region" description="Polar residues" evidence="1">
    <location>
        <begin position="430"/>
        <end position="441"/>
    </location>
</feature>
<feature type="region of interest" description="Disordered" evidence="1">
    <location>
        <begin position="420"/>
        <end position="441"/>
    </location>
</feature>
<dbReference type="Proteomes" id="UP000830671">
    <property type="component" value="Chromosome 5"/>
</dbReference>
<feature type="region of interest" description="Disordered" evidence="1">
    <location>
        <begin position="44"/>
        <end position="69"/>
    </location>
</feature>
<proteinExistence type="predicted"/>
<dbReference type="RefSeq" id="XP_049146982.1">
    <property type="nucleotide sequence ID" value="XM_049289837.1"/>
</dbReference>
<dbReference type="GeneID" id="73344847"/>
<dbReference type="EMBL" id="CP019477">
    <property type="protein sequence ID" value="UQC85368.1"/>
    <property type="molecule type" value="Genomic_DNA"/>
</dbReference>